<dbReference type="EMBL" id="MT141497">
    <property type="protein sequence ID" value="QJA63435.1"/>
    <property type="molecule type" value="Genomic_DNA"/>
</dbReference>
<evidence type="ECO:0000313" key="1">
    <source>
        <dbReference type="EMBL" id="QJA63435.1"/>
    </source>
</evidence>
<gene>
    <name evidence="1" type="ORF">MM415B00627_0017</name>
</gene>
<proteinExistence type="predicted"/>
<protein>
    <submittedName>
        <fullName evidence="1">Uncharacterized protein</fullName>
    </submittedName>
</protein>
<dbReference type="AlphaFoldDB" id="A0A6M3J283"/>
<accession>A0A6M3J283</accession>
<sequence>MSLEERTGTRDLLYSGWHRPSSISRYVSKLDASLLGMIDLDAIEVCTFCKEPLALIETKSSFARERVMTYTAALGRRARVPVFLVVYTPTPTGDDIASFLIQRHGSTETWTATPAEYATWLLKLRSDHSSQCSRMNPRLKARLAAHTTPLDGSSLASCPEMDNCPIYEDRGGTCSGCQHLRKAHP</sequence>
<name>A0A6M3J283_9ZZZZ</name>
<reference evidence="1" key="1">
    <citation type="submission" date="2020-03" db="EMBL/GenBank/DDBJ databases">
        <title>The deep terrestrial virosphere.</title>
        <authorList>
            <person name="Holmfeldt K."/>
            <person name="Nilsson E."/>
            <person name="Simone D."/>
            <person name="Lopez-Fernandez M."/>
            <person name="Wu X."/>
            <person name="de Brujin I."/>
            <person name="Lundin D."/>
            <person name="Andersson A."/>
            <person name="Bertilsson S."/>
            <person name="Dopson M."/>
        </authorList>
    </citation>
    <scope>NUCLEOTIDE SEQUENCE</scope>
    <source>
        <strain evidence="1">MM415B00627</strain>
    </source>
</reference>
<organism evidence="1">
    <name type="scientific">viral metagenome</name>
    <dbReference type="NCBI Taxonomy" id="1070528"/>
    <lineage>
        <taxon>unclassified sequences</taxon>
        <taxon>metagenomes</taxon>
        <taxon>organismal metagenomes</taxon>
    </lineage>
</organism>